<dbReference type="InterPro" id="IPR001128">
    <property type="entry name" value="Cyt_P450"/>
</dbReference>
<dbReference type="GO" id="GO:0005506">
    <property type="term" value="F:iron ion binding"/>
    <property type="evidence" value="ECO:0007669"/>
    <property type="project" value="InterPro"/>
</dbReference>
<keyword evidence="4 6" id="KW-0479">Metal-binding</keyword>
<keyword evidence="5 6" id="KW-0408">Iron</keyword>
<name>A0A165H326_9BASI</name>
<keyword evidence="8" id="KW-1185">Reference proteome</keyword>
<dbReference type="InParanoid" id="A0A165H326"/>
<dbReference type="Proteomes" id="UP000076842">
    <property type="component" value="Unassembled WGS sequence"/>
</dbReference>
<reference evidence="7 8" key="1">
    <citation type="journal article" date="2016" name="Mol. Biol. Evol.">
        <title>Comparative Genomics of Early-Diverging Mushroom-Forming Fungi Provides Insights into the Origins of Lignocellulose Decay Capabilities.</title>
        <authorList>
            <person name="Nagy L.G."/>
            <person name="Riley R."/>
            <person name="Tritt A."/>
            <person name="Adam C."/>
            <person name="Daum C."/>
            <person name="Floudas D."/>
            <person name="Sun H."/>
            <person name="Yadav J.S."/>
            <person name="Pangilinan J."/>
            <person name="Larsson K.H."/>
            <person name="Matsuura K."/>
            <person name="Barry K."/>
            <person name="Labutti K."/>
            <person name="Kuo R."/>
            <person name="Ohm R.A."/>
            <person name="Bhattacharya S.S."/>
            <person name="Shirouzu T."/>
            <person name="Yoshinaga Y."/>
            <person name="Martin F.M."/>
            <person name="Grigoriev I.V."/>
            <person name="Hibbett D.S."/>
        </authorList>
    </citation>
    <scope>NUCLEOTIDE SEQUENCE [LARGE SCALE GENOMIC DNA]</scope>
    <source>
        <strain evidence="7 8">HHB12733</strain>
    </source>
</reference>
<feature type="binding site" description="axial binding residue" evidence="6">
    <location>
        <position position="270"/>
    </location>
    <ligand>
        <name>heme</name>
        <dbReference type="ChEBI" id="CHEBI:30413"/>
    </ligand>
    <ligandPart>
        <name>Fe</name>
        <dbReference type="ChEBI" id="CHEBI:18248"/>
    </ligandPart>
</feature>
<evidence type="ECO:0000256" key="2">
    <source>
        <dbReference type="ARBA" id="ARBA00010617"/>
    </source>
</evidence>
<evidence type="ECO:0000256" key="3">
    <source>
        <dbReference type="ARBA" id="ARBA00022617"/>
    </source>
</evidence>
<dbReference type="GO" id="GO:0020037">
    <property type="term" value="F:heme binding"/>
    <property type="evidence" value="ECO:0007669"/>
    <property type="project" value="InterPro"/>
</dbReference>
<evidence type="ECO:0000256" key="4">
    <source>
        <dbReference type="ARBA" id="ARBA00022723"/>
    </source>
</evidence>
<evidence type="ECO:0000256" key="6">
    <source>
        <dbReference type="PIRSR" id="PIRSR602403-1"/>
    </source>
</evidence>
<proteinExistence type="inferred from homology"/>
<comment type="cofactor">
    <cofactor evidence="1 6">
        <name>heme</name>
        <dbReference type="ChEBI" id="CHEBI:30413"/>
    </cofactor>
</comment>
<dbReference type="OrthoDB" id="3366823at2759"/>
<dbReference type="SUPFAM" id="SSF48264">
    <property type="entry name" value="Cytochrome P450"/>
    <property type="match status" value="1"/>
</dbReference>
<evidence type="ECO:0000313" key="7">
    <source>
        <dbReference type="EMBL" id="KZT58803.1"/>
    </source>
</evidence>
<dbReference type="GO" id="GO:0016705">
    <property type="term" value="F:oxidoreductase activity, acting on paired donors, with incorporation or reduction of molecular oxygen"/>
    <property type="evidence" value="ECO:0007669"/>
    <property type="project" value="InterPro"/>
</dbReference>
<protein>
    <submittedName>
        <fullName evidence="7">Cytochrome P450</fullName>
    </submittedName>
</protein>
<gene>
    <name evidence="7" type="ORF">CALCODRAFT_494510</name>
</gene>
<organism evidence="7 8">
    <name type="scientific">Calocera cornea HHB12733</name>
    <dbReference type="NCBI Taxonomy" id="1353952"/>
    <lineage>
        <taxon>Eukaryota</taxon>
        <taxon>Fungi</taxon>
        <taxon>Dikarya</taxon>
        <taxon>Basidiomycota</taxon>
        <taxon>Agaricomycotina</taxon>
        <taxon>Dacrymycetes</taxon>
        <taxon>Dacrymycetales</taxon>
        <taxon>Dacrymycetaceae</taxon>
        <taxon>Calocera</taxon>
    </lineage>
</organism>
<dbReference type="AlphaFoldDB" id="A0A165H326"/>
<dbReference type="Gene3D" id="1.10.630.10">
    <property type="entry name" value="Cytochrome P450"/>
    <property type="match status" value="1"/>
</dbReference>
<dbReference type="PANTHER" id="PTHR24304">
    <property type="entry name" value="CYTOCHROME P450 FAMILY 7"/>
    <property type="match status" value="1"/>
</dbReference>
<dbReference type="STRING" id="1353952.A0A165H326"/>
<dbReference type="InterPro" id="IPR036396">
    <property type="entry name" value="Cyt_P450_sf"/>
</dbReference>
<dbReference type="EMBL" id="KV423947">
    <property type="protein sequence ID" value="KZT58803.1"/>
    <property type="molecule type" value="Genomic_DNA"/>
</dbReference>
<dbReference type="GO" id="GO:0008395">
    <property type="term" value="F:steroid hydroxylase activity"/>
    <property type="evidence" value="ECO:0007669"/>
    <property type="project" value="TreeGrafter"/>
</dbReference>
<sequence length="333" mass="36500">MRSLAEELKAGAGHRTVLLLPFIHGGVFDAATHALFGPSFPASKLQPSFSTFDSSVPALAMGLPSSLDVPFTRARAHLLRIFEQYLSAPAFAGASELIDSVVHVARAHAWSGRDTAVWLLALLWPLQANSPFAVYWLLALMLRAPGGLEPLVQEVDAARAEWEKAHPAAPFADSVVQFVGEAQLPRLTSAVQETLRYATGSFSVRCVEAESVRLGGYELRKGDHIVCSVRSLHLSEDIFEDAGKFMPTRFMDRQHKQPSYLPFGGGISQCEGRFLALSQIRTFVVLLLTTFDIKLDDRHGPDVRFGEGQRGFGMIRPKGDLQVILTPREGHAI</sequence>
<comment type="similarity">
    <text evidence="2">Belongs to the cytochrome P450 family.</text>
</comment>
<dbReference type="InterPro" id="IPR002403">
    <property type="entry name" value="Cyt_P450_E_grp-IV"/>
</dbReference>
<dbReference type="InterPro" id="IPR050529">
    <property type="entry name" value="CYP450_sterol_14alpha_dmase"/>
</dbReference>
<dbReference type="PANTHER" id="PTHR24304:SF2">
    <property type="entry name" value="24-HYDROXYCHOLESTEROL 7-ALPHA-HYDROXYLASE"/>
    <property type="match status" value="1"/>
</dbReference>
<evidence type="ECO:0000256" key="5">
    <source>
        <dbReference type="ARBA" id="ARBA00023004"/>
    </source>
</evidence>
<dbReference type="PRINTS" id="PR00465">
    <property type="entry name" value="EP450IV"/>
</dbReference>
<keyword evidence="3 6" id="KW-0349">Heme</keyword>
<accession>A0A165H326</accession>
<evidence type="ECO:0000313" key="8">
    <source>
        <dbReference type="Proteomes" id="UP000076842"/>
    </source>
</evidence>
<evidence type="ECO:0000256" key="1">
    <source>
        <dbReference type="ARBA" id="ARBA00001971"/>
    </source>
</evidence>
<dbReference type="Pfam" id="PF00067">
    <property type="entry name" value="p450"/>
    <property type="match status" value="1"/>
</dbReference>